<organism evidence="3 4">
    <name type="scientific">Streptomyces thermolineatus</name>
    <dbReference type="NCBI Taxonomy" id="44033"/>
    <lineage>
        <taxon>Bacteria</taxon>
        <taxon>Bacillati</taxon>
        <taxon>Actinomycetota</taxon>
        <taxon>Actinomycetes</taxon>
        <taxon>Kitasatosporales</taxon>
        <taxon>Streptomycetaceae</taxon>
        <taxon>Streptomyces</taxon>
    </lineage>
</organism>
<comment type="caution">
    <text evidence="3">The sequence shown here is derived from an EMBL/GenBank/DDBJ whole genome shotgun (WGS) entry which is preliminary data.</text>
</comment>
<dbReference type="InterPro" id="IPR049050">
    <property type="entry name" value="nSTAND3"/>
</dbReference>
<feature type="region of interest" description="Disordered" evidence="1">
    <location>
        <begin position="1"/>
        <end position="74"/>
    </location>
</feature>
<dbReference type="SUPFAM" id="SSF48371">
    <property type="entry name" value="ARM repeat"/>
    <property type="match status" value="1"/>
</dbReference>
<dbReference type="Pfam" id="PF20720">
    <property type="entry name" value="nSTAND3"/>
    <property type="match status" value="1"/>
</dbReference>
<dbReference type="InterPro" id="IPR011989">
    <property type="entry name" value="ARM-like"/>
</dbReference>
<evidence type="ECO:0000313" key="4">
    <source>
        <dbReference type="Proteomes" id="UP001501358"/>
    </source>
</evidence>
<accession>A0ABN3KVJ8</accession>
<feature type="compositionally biased region" description="Pro residues" evidence="1">
    <location>
        <begin position="1"/>
        <end position="23"/>
    </location>
</feature>
<sequence>MQQPGVAPPPQAVRPPAGRPAPGRPEAERQGAERAGEGRADAVRAGENPAGAAAPPEAPVENPEALFRHGGGRVDIGGNRVDGAGAGGDVVGGDKHTHIYHSPAAPRVRPGRLDRSALEAVSALYVPGPDHREALERLREERVLVLTGRPGSGRYTAAQQLLHQVSGPDGAVFLLDTGTGFDDIATDGARNSAYLLHDATDGAGEGAGGGLPGRLRGRGALGAHRLNILRGRLAETGCWLIVTADAGAVPAGARPVFWQPPEPADVLAGHLRRALGREADDRTVRSLAGLEQTAEFIAGRPSMEQIGEFAGILAAHHRGLVTAGELAGHNHAVVAARAAEALADPARGLRDKAFLVSLAVFDRTPYPQVHAHGDELCRLLTASESPAEGAGLPVFGRSKPDLLAWARAVEENGLEETEFGLLPSTSVRFESVLMADSVLTGLWLEHPAARPALLEWLNGLSRADAVLPRVRAAIATGVLAAVDFPGVVEELVRPWSGGRSLRLRQSAAWALHVAAQEGRQRVVLELLRRWSDPAAEGSVARRWTAARAWATLGVDHAARALRNLRAIARSDDDGLRSAVVDALASLVRSGAAAEVLTELGEWLHGTDPHLRRTAAEAFTAMAVEWDRGGEDTGPWPLLLRLQEAEGSRTGSAGDPGSTGGAGRLVQGLWRAVLRDRGHGRRAGEVLQEWIRGAEDDPQLRSAMTGLLPALVQDVNDRDRLDHLLRHATGSPDDPPAAVRELRQALWYGRSRGAENNR</sequence>
<name>A0ABN3KVJ8_9ACTN</name>
<feature type="domain" description="Novel STAND NTPase 3" evidence="2">
    <location>
        <begin position="125"/>
        <end position="168"/>
    </location>
</feature>
<evidence type="ECO:0000256" key="1">
    <source>
        <dbReference type="SAM" id="MobiDB-lite"/>
    </source>
</evidence>
<protein>
    <recommendedName>
        <fullName evidence="2">Novel STAND NTPase 3 domain-containing protein</fullName>
    </recommendedName>
</protein>
<evidence type="ECO:0000259" key="2">
    <source>
        <dbReference type="Pfam" id="PF20720"/>
    </source>
</evidence>
<keyword evidence="4" id="KW-1185">Reference proteome</keyword>
<dbReference type="RefSeq" id="WP_344381154.1">
    <property type="nucleotide sequence ID" value="NZ_BAAATA010000001.1"/>
</dbReference>
<reference evidence="3 4" key="1">
    <citation type="journal article" date="2019" name="Int. J. Syst. Evol. Microbiol.">
        <title>The Global Catalogue of Microorganisms (GCM) 10K type strain sequencing project: providing services to taxonomists for standard genome sequencing and annotation.</title>
        <authorList>
            <consortium name="The Broad Institute Genomics Platform"/>
            <consortium name="The Broad Institute Genome Sequencing Center for Infectious Disease"/>
            <person name="Wu L."/>
            <person name="Ma J."/>
        </authorList>
    </citation>
    <scope>NUCLEOTIDE SEQUENCE [LARGE SCALE GENOMIC DNA]</scope>
    <source>
        <strain evidence="3 4">JCM 6307</strain>
    </source>
</reference>
<dbReference type="InterPro" id="IPR016024">
    <property type="entry name" value="ARM-type_fold"/>
</dbReference>
<feature type="compositionally biased region" description="Basic and acidic residues" evidence="1">
    <location>
        <begin position="25"/>
        <end position="44"/>
    </location>
</feature>
<proteinExistence type="predicted"/>
<feature type="compositionally biased region" description="Low complexity" evidence="1">
    <location>
        <begin position="45"/>
        <end position="65"/>
    </location>
</feature>
<evidence type="ECO:0000313" key="3">
    <source>
        <dbReference type="EMBL" id="GAA2469960.1"/>
    </source>
</evidence>
<gene>
    <name evidence="3" type="ORF">GCM10010406_01810</name>
</gene>
<dbReference type="Gene3D" id="1.25.10.10">
    <property type="entry name" value="Leucine-rich Repeat Variant"/>
    <property type="match status" value="1"/>
</dbReference>
<dbReference type="Proteomes" id="UP001501358">
    <property type="component" value="Unassembled WGS sequence"/>
</dbReference>
<dbReference type="EMBL" id="BAAATA010000001">
    <property type="protein sequence ID" value="GAA2469960.1"/>
    <property type="molecule type" value="Genomic_DNA"/>
</dbReference>